<keyword evidence="12" id="KW-1185">Reference proteome</keyword>
<dbReference type="SMART" id="SM00533">
    <property type="entry name" value="MUTSd"/>
    <property type="match status" value="1"/>
</dbReference>
<keyword evidence="7 8" id="KW-0234">DNA repair</keyword>
<dbReference type="Pfam" id="PF00488">
    <property type="entry name" value="MutS_V"/>
    <property type="match status" value="1"/>
</dbReference>
<keyword evidence="6 8" id="KW-0238">DNA-binding</keyword>
<dbReference type="NCBIfam" id="TIGR01070">
    <property type="entry name" value="mutS1"/>
    <property type="match status" value="1"/>
</dbReference>
<evidence type="ECO:0000256" key="9">
    <source>
        <dbReference type="RuleBase" id="RU003756"/>
    </source>
</evidence>
<gene>
    <name evidence="8" type="primary">mutS</name>
    <name evidence="11" type="ORF">SAMN04488569_10404</name>
</gene>
<dbReference type="GO" id="GO:0005524">
    <property type="term" value="F:ATP binding"/>
    <property type="evidence" value="ECO:0007669"/>
    <property type="project" value="UniProtKB-UniRule"/>
</dbReference>
<dbReference type="InterPro" id="IPR007861">
    <property type="entry name" value="DNA_mismatch_repair_MutS_clamp"/>
</dbReference>
<dbReference type="SUPFAM" id="SSF53150">
    <property type="entry name" value="DNA repair protein MutS, domain II"/>
    <property type="match status" value="1"/>
</dbReference>
<dbReference type="InterPro" id="IPR007696">
    <property type="entry name" value="DNA_mismatch_repair_MutS_core"/>
</dbReference>
<feature type="domain" description="DNA mismatch repair proteins mutS family" evidence="10">
    <location>
        <begin position="685"/>
        <end position="701"/>
    </location>
</feature>
<evidence type="ECO:0000256" key="3">
    <source>
        <dbReference type="ARBA" id="ARBA00022741"/>
    </source>
</evidence>
<dbReference type="HAMAP" id="MF_00096">
    <property type="entry name" value="MutS"/>
    <property type="match status" value="1"/>
</dbReference>
<dbReference type="Gene3D" id="3.30.420.110">
    <property type="entry name" value="MutS, connector domain"/>
    <property type="match status" value="1"/>
</dbReference>
<dbReference type="InterPro" id="IPR036187">
    <property type="entry name" value="DNA_mismatch_repair_MutS_sf"/>
</dbReference>
<evidence type="ECO:0000313" key="11">
    <source>
        <dbReference type="EMBL" id="SFK48479.1"/>
    </source>
</evidence>
<accession>A0A1I3ZY58</accession>
<dbReference type="Pfam" id="PF05188">
    <property type="entry name" value="MutS_II"/>
    <property type="match status" value="1"/>
</dbReference>
<dbReference type="InterPro" id="IPR005748">
    <property type="entry name" value="DNA_mismatch_repair_MutS"/>
</dbReference>
<dbReference type="FunFam" id="1.10.1420.10:FF:000007">
    <property type="entry name" value="DNA mismatch repair protein MutS"/>
    <property type="match status" value="1"/>
</dbReference>
<evidence type="ECO:0000256" key="1">
    <source>
        <dbReference type="ARBA" id="ARBA00006271"/>
    </source>
</evidence>
<keyword evidence="4 8" id="KW-0227">DNA damage</keyword>
<evidence type="ECO:0000256" key="2">
    <source>
        <dbReference type="ARBA" id="ARBA00021982"/>
    </source>
</evidence>
<dbReference type="EMBL" id="FOSJ01000040">
    <property type="protein sequence ID" value="SFK48479.1"/>
    <property type="molecule type" value="Genomic_DNA"/>
</dbReference>
<dbReference type="Gene3D" id="3.40.1170.10">
    <property type="entry name" value="DNA repair protein MutS, domain I"/>
    <property type="match status" value="1"/>
</dbReference>
<evidence type="ECO:0000256" key="6">
    <source>
        <dbReference type="ARBA" id="ARBA00023125"/>
    </source>
</evidence>
<dbReference type="SUPFAM" id="SSF52540">
    <property type="entry name" value="P-loop containing nucleoside triphosphate hydrolases"/>
    <property type="match status" value="1"/>
</dbReference>
<dbReference type="InterPro" id="IPR036678">
    <property type="entry name" value="MutS_con_dom_sf"/>
</dbReference>
<dbReference type="Pfam" id="PF05190">
    <property type="entry name" value="MutS_IV"/>
    <property type="match status" value="1"/>
</dbReference>
<dbReference type="Gene3D" id="3.40.50.300">
    <property type="entry name" value="P-loop containing nucleotide triphosphate hydrolases"/>
    <property type="match status" value="1"/>
</dbReference>
<comment type="function">
    <text evidence="8">This protein is involved in the repair of mismatches in DNA. It is possible that it carries out the mismatch recognition step. This protein has a weak ATPase activity.</text>
</comment>
<dbReference type="GO" id="GO:0005829">
    <property type="term" value="C:cytosol"/>
    <property type="evidence" value="ECO:0007669"/>
    <property type="project" value="TreeGrafter"/>
</dbReference>
<keyword evidence="3 8" id="KW-0547">Nucleotide-binding</keyword>
<dbReference type="InterPro" id="IPR016151">
    <property type="entry name" value="DNA_mismatch_repair_MutS_N"/>
</dbReference>
<dbReference type="PANTHER" id="PTHR11361:SF34">
    <property type="entry name" value="DNA MISMATCH REPAIR PROTEIN MSH1, MITOCHONDRIAL"/>
    <property type="match status" value="1"/>
</dbReference>
<protein>
    <recommendedName>
        <fullName evidence="2 8">DNA mismatch repair protein MutS</fullName>
    </recommendedName>
</protein>
<evidence type="ECO:0000256" key="7">
    <source>
        <dbReference type="ARBA" id="ARBA00023204"/>
    </source>
</evidence>
<evidence type="ECO:0000256" key="5">
    <source>
        <dbReference type="ARBA" id="ARBA00022840"/>
    </source>
</evidence>
<dbReference type="FunFam" id="3.40.50.300:FF:000896">
    <property type="entry name" value="DNA mismatch repair protein MutS"/>
    <property type="match status" value="1"/>
</dbReference>
<name>A0A1I3ZY58_9LACT</name>
<dbReference type="SUPFAM" id="SSF55271">
    <property type="entry name" value="DNA repair protein MutS, domain I"/>
    <property type="match status" value="1"/>
</dbReference>
<dbReference type="GO" id="GO:0030983">
    <property type="term" value="F:mismatched DNA binding"/>
    <property type="evidence" value="ECO:0007669"/>
    <property type="project" value="InterPro"/>
</dbReference>
<dbReference type="GO" id="GO:0140664">
    <property type="term" value="F:ATP-dependent DNA damage sensor activity"/>
    <property type="evidence" value="ECO:0007669"/>
    <property type="project" value="InterPro"/>
</dbReference>
<dbReference type="AlphaFoldDB" id="A0A1I3ZY58"/>
<dbReference type="FunFam" id="3.40.1170.10:FF:000001">
    <property type="entry name" value="DNA mismatch repair protein MutS"/>
    <property type="match status" value="1"/>
</dbReference>
<keyword evidence="5 8" id="KW-0067">ATP-binding</keyword>
<dbReference type="InterPro" id="IPR007695">
    <property type="entry name" value="DNA_mismatch_repair_MutS-lik_N"/>
</dbReference>
<dbReference type="RefSeq" id="WP_072694467.1">
    <property type="nucleotide sequence ID" value="NZ_FOSJ01000040.1"/>
</dbReference>
<dbReference type="NCBIfam" id="NF003810">
    <property type="entry name" value="PRK05399.1"/>
    <property type="match status" value="1"/>
</dbReference>
<dbReference type="GO" id="GO:0006298">
    <property type="term" value="P:mismatch repair"/>
    <property type="evidence" value="ECO:0007669"/>
    <property type="project" value="UniProtKB-UniRule"/>
</dbReference>
<dbReference type="Proteomes" id="UP000199589">
    <property type="component" value="Unassembled WGS sequence"/>
</dbReference>
<dbReference type="STRING" id="258723.GCA_900169305_00034"/>
<sequence>MPQKTKHTPMMIQYLEIKEKYPDVYLFYRLGDFYELFFNDAIEVAQILELTLTSRNKNAEEQIPMCGVPHHSAQRYIDTLIELGHKVAICEQVEDPKLAKGMVKREVVQVITPGTVMNTSSVDAKENNYIAAVLKVEQEYLFSYTDLTTGELKVTRLSTEQEVKTELQSLKIKEVLFKVDQEKNFQQKLADELGIVISEGSLENLEDKDLNSLKENCSNKSLYPVLDLLLIYLMNTQMRSLDHLQPAEEYETSHYLIYGQEARRNLELTISLRDGSKKGTLLWLLDETKTAMGGRMLRQWLEKPLISKMTIENRLNIVGVLIDHFFERTDLTDTLTSIYDLERLAGRVAFGTVNARDLIQLKNSLNQVPNLIHIINSMNASHEWDSLLKELDPVEEIASLIDQAIEEEPPLSITDGEIIKVGFHDKLDEYKDAMVNGKRWIANLEAKEREITGVKNLKIGFNKVFGYYIEVTKANVDKIDDARYQRKQTLTNAERYSTPELKEKESLILEAEEKSKALEYELLVNIREQVKHHIKRLQKLARVVAEIDCLQSFAFISETYNYVRPEFNTASQDILLKEGRHPVVEKVMREQVYVPNDVNLEEGTDVLLITGPNMSGKSTYMRQLALTVIMAQMGCYVPSQYAKLPIFDRIFTRIGAMDDLIGGQSTFMVEMTETNNALEYATSKSLLLFDEIGRGTATYDGMALAEAIIEYVHNKIGAKTLFSTHYHELTVLDQRLPKLKNIHVGAVEENGRLVFLHKMLDGPADKSYGVQVAKLAGLPDTLIGRASDILSQLEQKEENLFKNKEIESQSTPEPAINLEMENSSVDEQLSLFGAQMQETEGNVIEALRKANILNLTPLEAINLLNELQNKLK</sequence>
<evidence type="ECO:0000313" key="12">
    <source>
        <dbReference type="Proteomes" id="UP000199589"/>
    </source>
</evidence>
<dbReference type="PROSITE" id="PS00486">
    <property type="entry name" value="DNA_MISMATCH_REPAIR_2"/>
    <property type="match status" value="1"/>
</dbReference>
<dbReference type="Gene3D" id="1.10.1420.10">
    <property type="match status" value="2"/>
</dbReference>
<dbReference type="CDD" id="cd03284">
    <property type="entry name" value="ABC_MutS1"/>
    <property type="match status" value="1"/>
</dbReference>
<dbReference type="Pfam" id="PF05192">
    <property type="entry name" value="MutS_III"/>
    <property type="match status" value="1"/>
</dbReference>
<reference evidence="12" key="1">
    <citation type="submission" date="2016-10" db="EMBL/GenBank/DDBJ databases">
        <authorList>
            <person name="Varghese N."/>
            <person name="Submissions S."/>
        </authorList>
    </citation>
    <scope>NUCLEOTIDE SEQUENCE [LARGE SCALE GENOMIC DNA]</scope>
    <source>
        <strain evidence="12">DSM 16108</strain>
    </source>
</reference>
<dbReference type="GO" id="GO:0003684">
    <property type="term" value="F:damaged DNA binding"/>
    <property type="evidence" value="ECO:0007669"/>
    <property type="project" value="UniProtKB-UniRule"/>
</dbReference>
<comment type="similarity">
    <text evidence="1 8 9">Belongs to the DNA mismatch repair MutS family.</text>
</comment>
<evidence type="ECO:0000256" key="8">
    <source>
        <dbReference type="HAMAP-Rule" id="MF_00096"/>
    </source>
</evidence>
<dbReference type="SUPFAM" id="SSF48334">
    <property type="entry name" value="DNA repair protein MutS, domain III"/>
    <property type="match status" value="1"/>
</dbReference>
<organism evidence="11 12">
    <name type="scientific">Marinilactibacillus piezotolerans</name>
    <dbReference type="NCBI Taxonomy" id="258723"/>
    <lineage>
        <taxon>Bacteria</taxon>
        <taxon>Bacillati</taxon>
        <taxon>Bacillota</taxon>
        <taxon>Bacilli</taxon>
        <taxon>Lactobacillales</taxon>
        <taxon>Carnobacteriaceae</taxon>
        <taxon>Marinilactibacillus</taxon>
    </lineage>
</organism>
<dbReference type="InterPro" id="IPR000432">
    <property type="entry name" value="DNA_mismatch_repair_MutS_C"/>
</dbReference>
<evidence type="ECO:0000259" key="10">
    <source>
        <dbReference type="PROSITE" id="PS00486"/>
    </source>
</evidence>
<dbReference type="SMART" id="SM00534">
    <property type="entry name" value="MUTSac"/>
    <property type="match status" value="1"/>
</dbReference>
<dbReference type="InterPro" id="IPR007860">
    <property type="entry name" value="DNA_mmatch_repair_MutS_con_dom"/>
</dbReference>
<dbReference type="OrthoDB" id="9802448at2"/>
<proteinExistence type="inferred from homology"/>
<dbReference type="PANTHER" id="PTHR11361">
    <property type="entry name" value="DNA MISMATCH REPAIR PROTEIN MUTS FAMILY MEMBER"/>
    <property type="match status" value="1"/>
</dbReference>
<dbReference type="InterPro" id="IPR027417">
    <property type="entry name" value="P-loop_NTPase"/>
</dbReference>
<dbReference type="Pfam" id="PF01624">
    <property type="entry name" value="MutS_I"/>
    <property type="match status" value="1"/>
</dbReference>
<evidence type="ECO:0000256" key="4">
    <source>
        <dbReference type="ARBA" id="ARBA00022763"/>
    </source>
</evidence>
<dbReference type="PIRSF" id="PIRSF037677">
    <property type="entry name" value="DNA_mis_repair_Msh6"/>
    <property type="match status" value="1"/>
</dbReference>
<dbReference type="InterPro" id="IPR045076">
    <property type="entry name" value="MutS"/>
</dbReference>
<feature type="binding site" evidence="8">
    <location>
        <begin position="611"/>
        <end position="618"/>
    </location>
    <ligand>
        <name>ATP</name>
        <dbReference type="ChEBI" id="CHEBI:30616"/>
    </ligand>
</feature>
<dbReference type="InterPro" id="IPR017261">
    <property type="entry name" value="DNA_mismatch_repair_MutS/MSH"/>
</dbReference>